<gene>
    <name evidence="2" type="ORF">V6N11_058346</name>
</gene>
<organism evidence="2 3">
    <name type="scientific">Hibiscus sabdariffa</name>
    <name type="common">roselle</name>
    <dbReference type="NCBI Taxonomy" id="183260"/>
    <lineage>
        <taxon>Eukaryota</taxon>
        <taxon>Viridiplantae</taxon>
        <taxon>Streptophyta</taxon>
        <taxon>Embryophyta</taxon>
        <taxon>Tracheophyta</taxon>
        <taxon>Spermatophyta</taxon>
        <taxon>Magnoliopsida</taxon>
        <taxon>eudicotyledons</taxon>
        <taxon>Gunneridae</taxon>
        <taxon>Pentapetalae</taxon>
        <taxon>rosids</taxon>
        <taxon>malvids</taxon>
        <taxon>Malvales</taxon>
        <taxon>Malvaceae</taxon>
        <taxon>Malvoideae</taxon>
        <taxon>Hibiscus</taxon>
    </lineage>
</organism>
<name>A0ABR2U3Z3_9ROSI</name>
<feature type="chain" id="PRO_5045044451" description="Secreted protein" evidence="1">
    <location>
        <begin position="36"/>
        <end position="92"/>
    </location>
</feature>
<reference evidence="2 3" key="1">
    <citation type="journal article" date="2024" name="G3 (Bethesda)">
        <title>Genome assembly of Hibiscus sabdariffa L. provides insights into metabolisms of medicinal natural products.</title>
        <authorList>
            <person name="Kim T."/>
        </authorList>
    </citation>
    <scope>NUCLEOTIDE SEQUENCE [LARGE SCALE GENOMIC DNA]</scope>
    <source>
        <strain evidence="2">TK-2024</strain>
        <tissue evidence="2">Old leaves</tissue>
    </source>
</reference>
<accession>A0ABR2U3Z3</accession>
<protein>
    <recommendedName>
        <fullName evidence="4">Secreted protein</fullName>
    </recommendedName>
</protein>
<comment type="caution">
    <text evidence="2">The sequence shown here is derived from an EMBL/GenBank/DDBJ whole genome shotgun (WGS) entry which is preliminary data.</text>
</comment>
<dbReference type="Proteomes" id="UP001396334">
    <property type="component" value="Unassembled WGS sequence"/>
</dbReference>
<dbReference type="EMBL" id="JBBPBN010000002">
    <property type="protein sequence ID" value="KAK9044446.1"/>
    <property type="molecule type" value="Genomic_DNA"/>
</dbReference>
<evidence type="ECO:0000256" key="1">
    <source>
        <dbReference type="SAM" id="SignalP"/>
    </source>
</evidence>
<keyword evidence="1" id="KW-0732">Signal</keyword>
<evidence type="ECO:0008006" key="4">
    <source>
        <dbReference type="Google" id="ProtNLM"/>
    </source>
</evidence>
<keyword evidence="3" id="KW-1185">Reference proteome</keyword>
<proteinExistence type="predicted"/>
<sequence length="92" mass="10146">MRMREWVIMMDCVLFHVSHMSHLFLLWLEAQAAVAGVNVQAPAPAVAVNPGLPGWILVGVNSSNSVVSMLVERLRDVDFSARQIVLPFSCGR</sequence>
<evidence type="ECO:0000313" key="3">
    <source>
        <dbReference type="Proteomes" id="UP001396334"/>
    </source>
</evidence>
<feature type="signal peptide" evidence="1">
    <location>
        <begin position="1"/>
        <end position="35"/>
    </location>
</feature>
<evidence type="ECO:0000313" key="2">
    <source>
        <dbReference type="EMBL" id="KAK9044446.1"/>
    </source>
</evidence>